<feature type="transmembrane region" description="Helical" evidence="1">
    <location>
        <begin position="12"/>
        <end position="38"/>
    </location>
</feature>
<organism evidence="2 3">
    <name type="scientific">Pristionchus fissidentatus</name>
    <dbReference type="NCBI Taxonomy" id="1538716"/>
    <lineage>
        <taxon>Eukaryota</taxon>
        <taxon>Metazoa</taxon>
        <taxon>Ecdysozoa</taxon>
        <taxon>Nematoda</taxon>
        <taxon>Chromadorea</taxon>
        <taxon>Rhabditida</taxon>
        <taxon>Rhabditina</taxon>
        <taxon>Diplogasteromorpha</taxon>
        <taxon>Diplogasteroidea</taxon>
        <taxon>Neodiplogasteridae</taxon>
        <taxon>Pristionchus</taxon>
    </lineage>
</organism>
<reference evidence="2" key="1">
    <citation type="submission" date="2023-10" db="EMBL/GenBank/DDBJ databases">
        <title>Genome assembly of Pristionchus species.</title>
        <authorList>
            <person name="Yoshida K."/>
            <person name="Sommer R.J."/>
        </authorList>
    </citation>
    <scope>NUCLEOTIDE SEQUENCE</scope>
    <source>
        <strain evidence="2">RS5133</strain>
    </source>
</reference>
<sequence>ILKRITSSREYHRLFCGVLGVLYVIIAVSLSAASASRFAAVMRDKKSTRKHFVSTRKGLVLHGFAFSLVGVLYSGYQVIYGFIAF</sequence>
<gene>
    <name evidence="2" type="ORF">PFISCL1PPCAC_13678</name>
</gene>
<keyword evidence="1" id="KW-1133">Transmembrane helix</keyword>
<proteinExistence type="predicted"/>
<dbReference type="AlphaFoldDB" id="A0AAV5VRY5"/>
<name>A0AAV5VRY5_9BILA</name>
<keyword evidence="1" id="KW-0812">Transmembrane</keyword>
<dbReference type="EMBL" id="BTSY01000004">
    <property type="protein sequence ID" value="GMT22381.1"/>
    <property type="molecule type" value="Genomic_DNA"/>
</dbReference>
<keyword evidence="1" id="KW-0472">Membrane</keyword>
<dbReference type="Proteomes" id="UP001432322">
    <property type="component" value="Unassembled WGS sequence"/>
</dbReference>
<feature type="transmembrane region" description="Helical" evidence="1">
    <location>
        <begin position="59"/>
        <end position="83"/>
    </location>
</feature>
<feature type="non-terminal residue" evidence="2">
    <location>
        <position position="1"/>
    </location>
</feature>
<feature type="non-terminal residue" evidence="2">
    <location>
        <position position="85"/>
    </location>
</feature>
<evidence type="ECO:0000313" key="2">
    <source>
        <dbReference type="EMBL" id="GMT22381.1"/>
    </source>
</evidence>
<comment type="caution">
    <text evidence="2">The sequence shown here is derived from an EMBL/GenBank/DDBJ whole genome shotgun (WGS) entry which is preliminary data.</text>
</comment>
<accession>A0AAV5VRY5</accession>
<evidence type="ECO:0000256" key="1">
    <source>
        <dbReference type="SAM" id="Phobius"/>
    </source>
</evidence>
<keyword evidence="3" id="KW-1185">Reference proteome</keyword>
<protein>
    <submittedName>
        <fullName evidence="2">Uncharacterized protein</fullName>
    </submittedName>
</protein>
<evidence type="ECO:0000313" key="3">
    <source>
        <dbReference type="Proteomes" id="UP001432322"/>
    </source>
</evidence>